<feature type="compositionally biased region" description="Basic and acidic residues" evidence="1">
    <location>
        <begin position="216"/>
        <end position="234"/>
    </location>
</feature>
<reference evidence="2" key="1">
    <citation type="submission" date="2020-11" db="EMBL/GenBank/DDBJ databases">
        <authorList>
            <person name="Tran Van P."/>
        </authorList>
    </citation>
    <scope>NUCLEOTIDE SEQUENCE</scope>
</reference>
<protein>
    <submittedName>
        <fullName evidence="2">Uncharacterized protein</fullName>
    </submittedName>
</protein>
<organism evidence="2">
    <name type="scientific">Notodromas monacha</name>
    <dbReference type="NCBI Taxonomy" id="399045"/>
    <lineage>
        <taxon>Eukaryota</taxon>
        <taxon>Metazoa</taxon>
        <taxon>Ecdysozoa</taxon>
        <taxon>Arthropoda</taxon>
        <taxon>Crustacea</taxon>
        <taxon>Oligostraca</taxon>
        <taxon>Ostracoda</taxon>
        <taxon>Podocopa</taxon>
        <taxon>Podocopida</taxon>
        <taxon>Cypridocopina</taxon>
        <taxon>Cypridoidea</taxon>
        <taxon>Cyprididae</taxon>
        <taxon>Notodromas</taxon>
    </lineage>
</organism>
<accession>A0A7R9BVG0</accession>
<dbReference type="EMBL" id="OA884564">
    <property type="protein sequence ID" value="CAD7280981.1"/>
    <property type="molecule type" value="Genomic_DNA"/>
</dbReference>
<dbReference type="AlphaFoldDB" id="A0A7R9BVG0"/>
<keyword evidence="3" id="KW-1185">Reference proteome</keyword>
<evidence type="ECO:0000313" key="2">
    <source>
        <dbReference type="EMBL" id="CAD7280981.1"/>
    </source>
</evidence>
<gene>
    <name evidence="2" type="ORF">NMOB1V02_LOCUS8636</name>
</gene>
<dbReference type="EMBL" id="CAJPEX010002527">
    <property type="protein sequence ID" value="CAG0921133.1"/>
    <property type="molecule type" value="Genomic_DNA"/>
</dbReference>
<dbReference type="Proteomes" id="UP000678499">
    <property type="component" value="Unassembled WGS sequence"/>
</dbReference>
<evidence type="ECO:0000313" key="3">
    <source>
        <dbReference type="Proteomes" id="UP000678499"/>
    </source>
</evidence>
<name>A0A7R9BVG0_9CRUS</name>
<proteinExistence type="predicted"/>
<feature type="region of interest" description="Disordered" evidence="1">
    <location>
        <begin position="213"/>
        <end position="238"/>
    </location>
</feature>
<sequence length="276" mass="30890">MWVRGAESLLCHVCGADRTNGTGAVSSVLDGKGKSPISCGHEDKGIPIECKKNQPFCLMIASNVCIGTRQPGPPTNDNTCNQDFFYCWQKGCGNLDQIREQFLPPRIPGCKYLDHPTSEHGVDVRRTLVCVCDTDLCNSDLADLTGSTLPAIYKDQPYRNYEDDTGLQILKDAATETNYKIWDTENYRPPSDWEKVFLTPYGPKRDEAIANILNKKPNEPRPKPLTEEERRKLEPGVSHDLQDRSLKISLDSSSPSPHPRHSSLIPLTMILILFSF</sequence>
<evidence type="ECO:0000256" key="1">
    <source>
        <dbReference type="SAM" id="MobiDB-lite"/>
    </source>
</evidence>